<feature type="non-terminal residue" evidence="1">
    <location>
        <position position="187"/>
    </location>
</feature>
<dbReference type="AlphaFoldDB" id="A0A813C3W8"/>
<comment type="caution">
    <text evidence="1">The sequence shown here is derived from an EMBL/GenBank/DDBJ whole genome shotgun (WGS) entry which is preliminary data.</text>
</comment>
<evidence type="ECO:0000313" key="1">
    <source>
        <dbReference type="EMBL" id="CAE7938896.1"/>
    </source>
</evidence>
<accession>A0A813C3W8</accession>
<gene>
    <name evidence="1" type="primary">Nlrc3</name>
    <name evidence="1" type="ORF">SNEC2469_LOCUS33332</name>
</gene>
<name>A0A813C3W8_9DINO</name>
<feature type="non-terminal residue" evidence="1">
    <location>
        <position position="1"/>
    </location>
</feature>
<proteinExistence type="predicted"/>
<organism evidence="1 2">
    <name type="scientific">Symbiodinium necroappetens</name>
    <dbReference type="NCBI Taxonomy" id="1628268"/>
    <lineage>
        <taxon>Eukaryota</taxon>
        <taxon>Sar</taxon>
        <taxon>Alveolata</taxon>
        <taxon>Dinophyceae</taxon>
        <taxon>Suessiales</taxon>
        <taxon>Symbiodiniaceae</taxon>
        <taxon>Symbiodinium</taxon>
    </lineage>
</organism>
<reference evidence="1" key="1">
    <citation type="submission" date="2021-02" db="EMBL/GenBank/DDBJ databases">
        <authorList>
            <person name="Dougan E. K."/>
            <person name="Rhodes N."/>
            <person name="Thang M."/>
            <person name="Chan C."/>
        </authorList>
    </citation>
    <scope>NUCLEOTIDE SEQUENCE</scope>
</reference>
<keyword evidence="2" id="KW-1185">Reference proteome</keyword>
<evidence type="ECO:0000313" key="2">
    <source>
        <dbReference type="Proteomes" id="UP000601435"/>
    </source>
</evidence>
<dbReference type="EMBL" id="CAJNJA010087395">
    <property type="protein sequence ID" value="CAE7938896.1"/>
    <property type="molecule type" value="Genomic_DNA"/>
</dbReference>
<protein>
    <submittedName>
        <fullName evidence="1">Nlrc3 protein</fullName>
    </submittedName>
</protein>
<sequence length="187" mass="20933">DRFTVEMLQAETACPACCNIVPEQMGQDIWQEVVPDREGILNCEDVARCLRRPDPASEPQEAGARGVSERFRACSATTSHNLAQKQGLADFLKDADIRLVHTPGCSVVRADFILKLHREGQRLPRRQEAESAYVDCRTALVTHEEVQVWADGKAPDGTQVSKLAKALTGKEWLFIDYVSLHQFQRLS</sequence>
<dbReference type="Proteomes" id="UP000601435">
    <property type="component" value="Unassembled WGS sequence"/>
</dbReference>